<evidence type="ECO:0000256" key="4">
    <source>
        <dbReference type="SAM" id="MobiDB-lite"/>
    </source>
</evidence>
<dbReference type="GO" id="GO:0003677">
    <property type="term" value="F:DNA binding"/>
    <property type="evidence" value="ECO:0007669"/>
    <property type="project" value="UniProtKB-KW"/>
</dbReference>
<gene>
    <name evidence="7" type="ORF">DQ392_16255</name>
</gene>
<dbReference type="Gene3D" id="3.30.450.40">
    <property type="match status" value="1"/>
</dbReference>
<dbReference type="PANTHER" id="PTHR30136:SF24">
    <property type="entry name" value="HTH-TYPE TRANSCRIPTIONAL REPRESSOR ALLR"/>
    <property type="match status" value="1"/>
</dbReference>
<dbReference type="RefSeq" id="WP_114016349.1">
    <property type="nucleotide sequence ID" value="NZ_QOIM01000036.1"/>
</dbReference>
<feature type="domain" description="IclR-ED" evidence="6">
    <location>
        <begin position="82"/>
        <end position="269"/>
    </location>
</feature>
<feature type="region of interest" description="Disordered" evidence="4">
    <location>
        <begin position="1"/>
        <end position="24"/>
    </location>
</feature>
<organism evidence="7 8">
    <name type="scientific">Streptomyces reniochalinae</name>
    <dbReference type="NCBI Taxonomy" id="2250578"/>
    <lineage>
        <taxon>Bacteria</taxon>
        <taxon>Bacillati</taxon>
        <taxon>Actinomycetota</taxon>
        <taxon>Actinomycetes</taxon>
        <taxon>Kitasatosporales</taxon>
        <taxon>Streptomycetaceae</taxon>
        <taxon>Streptomyces</taxon>
    </lineage>
</organism>
<dbReference type="PROSITE" id="PS51078">
    <property type="entry name" value="ICLR_ED"/>
    <property type="match status" value="1"/>
</dbReference>
<dbReference type="GO" id="GO:0003700">
    <property type="term" value="F:DNA-binding transcription factor activity"/>
    <property type="evidence" value="ECO:0007669"/>
    <property type="project" value="TreeGrafter"/>
</dbReference>
<evidence type="ECO:0000259" key="6">
    <source>
        <dbReference type="PROSITE" id="PS51078"/>
    </source>
</evidence>
<dbReference type="GO" id="GO:0045892">
    <property type="term" value="P:negative regulation of DNA-templated transcription"/>
    <property type="evidence" value="ECO:0007669"/>
    <property type="project" value="TreeGrafter"/>
</dbReference>
<evidence type="ECO:0000313" key="7">
    <source>
        <dbReference type="EMBL" id="RCG17438.1"/>
    </source>
</evidence>
<reference evidence="7 8" key="1">
    <citation type="submission" date="2018-06" db="EMBL/GenBank/DDBJ databases">
        <title>Streptomyces reniochalinae sp. nov. and Streptomyces diacarnus sp. nov. from marine sponges.</title>
        <authorList>
            <person name="Li L."/>
        </authorList>
    </citation>
    <scope>NUCLEOTIDE SEQUENCE [LARGE SCALE GENOMIC DNA]</scope>
    <source>
        <strain evidence="7 8">LHW50302</strain>
    </source>
</reference>
<proteinExistence type="predicted"/>
<dbReference type="InterPro" id="IPR036390">
    <property type="entry name" value="WH_DNA-bd_sf"/>
</dbReference>
<keyword evidence="1" id="KW-0805">Transcription regulation</keyword>
<dbReference type="PANTHER" id="PTHR30136">
    <property type="entry name" value="HELIX-TURN-HELIX TRANSCRIPTIONAL REGULATOR, ICLR FAMILY"/>
    <property type="match status" value="1"/>
</dbReference>
<keyword evidence="2" id="KW-0238">DNA-binding</keyword>
<dbReference type="Proteomes" id="UP000253507">
    <property type="component" value="Unassembled WGS sequence"/>
</dbReference>
<name>A0A367EH64_9ACTN</name>
<evidence type="ECO:0000256" key="3">
    <source>
        <dbReference type="ARBA" id="ARBA00023163"/>
    </source>
</evidence>
<dbReference type="InterPro" id="IPR050707">
    <property type="entry name" value="HTH_MetabolicPath_Reg"/>
</dbReference>
<comment type="caution">
    <text evidence="7">The sequence shown here is derived from an EMBL/GenBank/DDBJ whole genome shotgun (WGS) entry which is preliminary data.</text>
</comment>
<dbReference type="InterPro" id="IPR036388">
    <property type="entry name" value="WH-like_DNA-bd_sf"/>
</dbReference>
<sequence>MAAAHAPDEQEQAPPAGGPPAGGRVQSLERAIALLNAVAASAPKGRPVAELAVECGLNRATAWRLLATLEHHAMVERDALTNRYTIGSAVTTMAATAGVEGLIRRAHPVLERLCHQSGETANLAVAQRLGLTYVDEVTPPVVLTARWLGRQVPIHASSAGKALLAWLPAEEVEAMLSGPLAEFTETTRTDRESLHGELAEIRTQGYSVSLGELEEQLNGVAAPVLDAWQRPVAVVSVWGPKDRVPEARFAELGAQARRAAEDIRDLIAPAAAAVPAAGADVGRGGGRTA</sequence>
<dbReference type="InterPro" id="IPR029016">
    <property type="entry name" value="GAF-like_dom_sf"/>
</dbReference>
<evidence type="ECO:0000256" key="1">
    <source>
        <dbReference type="ARBA" id="ARBA00023015"/>
    </source>
</evidence>
<keyword evidence="8" id="KW-1185">Reference proteome</keyword>
<keyword evidence="3" id="KW-0804">Transcription</keyword>
<evidence type="ECO:0000256" key="2">
    <source>
        <dbReference type="ARBA" id="ARBA00023125"/>
    </source>
</evidence>
<dbReference type="InterPro" id="IPR014757">
    <property type="entry name" value="Tscrpt_reg_IclR_C"/>
</dbReference>
<dbReference type="SUPFAM" id="SSF46785">
    <property type="entry name" value="Winged helix' DNA-binding domain"/>
    <property type="match status" value="1"/>
</dbReference>
<dbReference type="Gene3D" id="1.10.10.10">
    <property type="entry name" value="Winged helix-like DNA-binding domain superfamily/Winged helix DNA-binding domain"/>
    <property type="match status" value="1"/>
</dbReference>
<dbReference type="Pfam" id="PF01614">
    <property type="entry name" value="IclR_C"/>
    <property type="match status" value="1"/>
</dbReference>
<dbReference type="EMBL" id="QOIM01000036">
    <property type="protein sequence ID" value="RCG17438.1"/>
    <property type="molecule type" value="Genomic_DNA"/>
</dbReference>
<protein>
    <submittedName>
        <fullName evidence="7">IclR family transcriptional regulator</fullName>
    </submittedName>
</protein>
<evidence type="ECO:0000313" key="8">
    <source>
        <dbReference type="Proteomes" id="UP000253507"/>
    </source>
</evidence>
<dbReference type="AlphaFoldDB" id="A0A367EH64"/>
<dbReference type="SUPFAM" id="SSF55781">
    <property type="entry name" value="GAF domain-like"/>
    <property type="match status" value="1"/>
</dbReference>
<evidence type="ECO:0000259" key="5">
    <source>
        <dbReference type="PROSITE" id="PS51077"/>
    </source>
</evidence>
<accession>A0A367EH64</accession>
<dbReference type="OrthoDB" id="7274111at2"/>
<feature type="domain" description="HTH iclR-type" evidence="5">
    <location>
        <begin position="25"/>
        <end position="88"/>
    </location>
</feature>
<dbReference type="InterPro" id="IPR005471">
    <property type="entry name" value="Tscrpt_reg_IclR_N"/>
</dbReference>
<dbReference type="SMART" id="SM00346">
    <property type="entry name" value="HTH_ICLR"/>
    <property type="match status" value="1"/>
</dbReference>
<dbReference type="PROSITE" id="PS51077">
    <property type="entry name" value="HTH_ICLR"/>
    <property type="match status" value="1"/>
</dbReference>
<dbReference type="Pfam" id="PF09339">
    <property type="entry name" value="HTH_IclR"/>
    <property type="match status" value="1"/>
</dbReference>